<accession>A0ACC0AFG3</accession>
<sequence>MNENHATRIRTFVDHNKLSEALTMLTLLRYLSFRECLFNFLSPSLANLEYLETFDLDSTIFLVPDFLLKLKHLRHLHLPEPAEKLQKFRLRLSGLSNLETLMNFNSRHYVLKDFSKLINLLVLEATVENEIDELKEVISFISNSNKLKQTSLSISNCDFLNSENGSAVLATFITWSYLGLPETCLDLKSKGTTLQNCEIEEDPMMTLERLPNLQKLFLGRNSFAGTEMVCHGRGFLKLKSLGFMSLLNFENWVVEEGAMLSLLSLQISGCDKLEMLTEGLRFINTLKELKIAEMPFQFYERIIRLDGHEGEDFHKVCHVPSVTNYQILSLQFSIREPMRHFHLVS</sequence>
<reference evidence="2" key="1">
    <citation type="journal article" date="2023" name="Nat. Plants">
        <title>Single-cell RNA sequencing provides a high-resolution roadmap for understanding the multicellular compartmentation of specialized metabolism.</title>
        <authorList>
            <person name="Sun S."/>
            <person name="Shen X."/>
            <person name="Li Y."/>
            <person name="Li Y."/>
            <person name="Wang S."/>
            <person name="Li R."/>
            <person name="Zhang H."/>
            <person name="Shen G."/>
            <person name="Guo B."/>
            <person name="Wei J."/>
            <person name="Xu J."/>
            <person name="St-Pierre B."/>
            <person name="Chen S."/>
            <person name="Sun C."/>
        </authorList>
    </citation>
    <scope>NUCLEOTIDE SEQUENCE [LARGE SCALE GENOMIC DNA]</scope>
</reference>
<evidence type="ECO:0000313" key="2">
    <source>
        <dbReference type="Proteomes" id="UP001060085"/>
    </source>
</evidence>
<organism evidence="1 2">
    <name type="scientific">Catharanthus roseus</name>
    <name type="common">Madagascar periwinkle</name>
    <name type="synonym">Vinca rosea</name>
    <dbReference type="NCBI Taxonomy" id="4058"/>
    <lineage>
        <taxon>Eukaryota</taxon>
        <taxon>Viridiplantae</taxon>
        <taxon>Streptophyta</taxon>
        <taxon>Embryophyta</taxon>
        <taxon>Tracheophyta</taxon>
        <taxon>Spermatophyta</taxon>
        <taxon>Magnoliopsida</taxon>
        <taxon>eudicotyledons</taxon>
        <taxon>Gunneridae</taxon>
        <taxon>Pentapetalae</taxon>
        <taxon>asterids</taxon>
        <taxon>lamiids</taxon>
        <taxon>Gentianales</taxon>
        <taxon>Apocynaceae</taxon>
        <taxon>Rauvolfioideae</taxon>
        <taxon>Vinceae</taxon>
        <taxon>Catharanthinae</taxon>
        <taxon>Catharanthus</taxon>
    </lineage>
</organism>
<name>A0ACC0AFG3_CATRO</name>
<keyword evidence="2" id="KW-1185">Reference proteome</keyword>
<evidence type="ECO:0000313" key="1">
    <source>
        <dbReference type="EMBL" id="KAI5659100.1"/>
    </source>
</evidence>
<protein>
    <submittedName>
        <fullName evidence="1">Uncharacterized protein</fullName>
    </submittedName>
</protein>
<dbReference type="Proteomes" id="UP001060085">
    <property type="component" value="Linkage Group LG06"/>
</dbReference>
<gene>
    <name evidence="1" type="ORF">M9H77_27893</name>
</gene>
<proteinExistence type="predicted"/>
<comment type="caution">
    <text evidence="1">The sequence shown here is derived from an EMBL/GenBank/DDBJ whole genome shotgun (WGS) entry which is preliminary data.</text>
</comment>
<dbReference type="EMBL" id="CM044706">
    <property type="protein sequence ID" value="KAI5659100.1"/>
    <property type="molecule type" value="Genomic_DNA"/>
</dbReference>